<evidence type="ECO:0000259" key="13">
    <source>
        <dbReference type="PROSITE" id="PS50893"/>
    </source>
</evidence>
<dbReference type="Pfam" id="PF00005">
    <property type="entry name" value="ABC_tran"/>
    <property type="match status" value="3"/>
</dbReference>
<feature type="transmembrane region" description="Helical" evidence="12">
    <location>
        <begin position="131"/>
        <end position="151"/>
    </location>
</feature>
<evidence type="ECO:0000256" key="8">
    <source>
        <dbReference type="ARBA" id="ARBA00022989"/>
    </source>
</evidence>
<dbReference type="InterPro" id="IPR027417">
    <property type="entry name" value="P-loop_NTPase"/>
</dbReference>
<dbReference type="Gene3D" id="1.20.1560.10">
    <property type="entry name" value="ABC transporter type 1, transmembrane domain"/>
    <property type="match status" value="3"/>
</dbReference>
<evidence type="ECO:0000313" key="15">
    <source>
        <dbReference type="EMBL" id="KAH0458106.1"/>
    </source>
</evidence>
<feature type="transmembrane region" description="Helical" evidence="12">
    <location>
        <begin position="80"/>
        <end position="111"/>
    </location>
</feature>
<feature type="transmembrane region" description="Helical" evidence="12">
    <location>
        <begin position="1628"/>
        <end position="1650"/>
    </location>
</feature>
<keyword evidence="7" id="KW-0067">ATP-binding</keyword>
<name>A0AAV7GPQ6_DENCH</name>
<dbReference type="InterPro" id="IPR003439">
    <property type="entry name" value="ABC_transporter-like_ATP-bd"/>
</dbReference>
<evidence type="ECO:0000256" key="11">
    <source>
        <dbReference type="SAM" id="MobiDB-lite"/>
    </source>
</evidence>
<comment type="subcellular location">
    <subcellularLocation>
        <location evidence="1">Cell membrane</location>
        <topology evidence="1">Multi-pass membrane protein</topology>
    </subcellularLocation>
</comment>
<feature type="transmembrane region" description="Helical" evidence="12">
    <location>
        <begin position="789"/>
        <end position="817"/>
    </location>
</feature>
<dbReference type="InterPro" id="IPR039421">
    <property type="entry name" value="Type_1_exporter"/>
</dbReference>
<accession>A0AAV7GPQ6</accession>
<feature type="domain" description="ABC transmembrane type-1" evidence="14">
    <location>
        <begin position="750"/>
        <end position="1048"/>
    </location>
</feature>
<keyword evidence="8 12" id="KW-1133">Transmembrane helix</keyword>
<feature type="transmembrane region" description="Helical" evidence="12">
    <location>
        <begin position="1670"/>
        <end position="1698"/>
    </location>
</feature>
<feature type="transmembrane region" description="Helical" evidence="12">
    <location>
        <begin position="213"/>
        <end position="246"/>
    </location>
</feature>
<dbReference type="InterPro" id="IPR036640">
    <property type="entry name" value="ABC1_TM_sf"/>
</dbReference>
<feature type="region of interest" description="Disordered" evidence="11">
    <location>
        <begin position="1"/>
        <end position="58"/>
    </location>
</feature>
<feature type="transmembrane region" description="Helical" evidence="12">
    <location>
        <begin position="307"/>
        <end position="330"/>
    </location>
</feature>
<dbReference type="Gene3D" id="3.40.50.300">
    <property type="entry name" value="P-loop containing nucleotide triphosphate hydrolases"/>
    <property type="match status" value="3"/>
</dbReference>
<keyword evidence="6" id="KW-0547">Nucleotide-binding</keyword>
<feature type="domain" description="ABC transporter" evidence="13">
    <location>
        <begin position="1083"/>
        <end position="1320"/>
    </location>
</feature>
<protein>
    <submittedName>
        <fullName evidence="15">Uncharacterized protein</fullName>
    </submittedName>
</protein>
<comment type="similarity">
    <text evidence="2">Belongs to the ABC transporter superfamily. ABCB family. Multidrug resistance exporter (TC 3.A.1.201) subfamily.</text>
</comment>
<keyword evidence="16" id="KW-1185">Reference proteome</keyword>
<evidence type="ECO:0000313" key="16">
    <source>
        <dbReference type="Proteomes" id="UP000775213"/>
    </source>
</evidence>
<keyword evidence="3" id="KW-0813">Transport</keyword>
<evidence type="ECO:0000256" key="4">
    <source>
        <dbReference type="ARBA" id="ARBA00022692"/>
    </source>
</evidence>
<feature type="domain" description="ABC transmembrane type-1" evidence="14">
    <location>
        <begin position="1467"/>
        <end position="1693"/>
    </location>
</feature>
<dbReference type="Pfam" id="PF00664">
    <property type="entry name" value="ABC_membrane"/>
    <property type="match status" value="3"/>
</dbReference>
<comment type="caution">
    <text evidence="15">The sequence shown here is derived from an EMBL/GenBank/DDBJ whole genome shotgun (WGS) entry which is preliminary data.</text>
</comment>
<feature type="transmembrane region" description="Helical" evidence="12">
    <location>
        <begin position="984"/>
        <end position="1007"/>
    </location>
</feature>
<evidence type="ECO:0000256" key="1">
    <source>
        <dbReference type="ARBA" id="ARBA00004651"/>
    </source>
</evidence>
<dbReference type="SUPFAM" id="SSF52540">
    <property type="entry name" value="P-loop containing nucleoside triphosphate hydrolases"/>
    <property type="match status" value="3"/>
</dbReference>
<feature type="transmembrane region" description="Helical" evidence="12">
    <location>
        <begin position="893"/>
        <end position="910"/>
    </location>
</feature>
<evidence type="ECO:0000256" key="7">
    <source>
        <dbReference type="ARBA" id="ARBA00022840"/>
    </source>
</evidence>
<dbReference type="PANTHER" id="PTHR24222">
    <property type="entry name" value="ABC TRANSPORTER B FAMILY"/>
    <property type="match status" value="1"/>
</dbReference>
<dbReference type="InterPro" id="IPR003593">
    <property type="entry name" value="AAA+_ATPase"/>
</dbReference>
<dbReference type="CDD" id="cd03249">
    <property type="entry name" value="ABC_MTABC3_MDL1_MDL2"/>
    <property type="match status" value="2"/>
</dbReference>
<dbReference type="GO" id="GO:0016887">
    <property type="term" value="F:ATP hydrolysis activity"/>
    <property type="evidence" value="ECO:0007669"/>
    <property type="project" value="InterPro"/>
</dbReference>
<dbReference type="NCBIfam" id="NF010167">
    <property type="entry name" value="PRK13648.1"/>
    <property type="match status" value="3"/>
</dbReference>
<evidence type="ECO:0000256" key="2">
    <source>
        <dbReference type="ARBA" id="ARBA00007577"/>
    </source>
</evidence>
<dbReference type="GO" id="GO:0005886">
    <property type="term" value="C:plasma membrane"/>
    <property type="evidence" value="ECO:0007669"/>
    <property type="project" value="UniProtKB-SubCell"/>
</dbReference>
<keyword evidence="10" id="KW-0325">Glycoprotein</keyword>
<evidence type="ECO:0000256" key="6">
    <source>
        <dbReference type="ARBA" id="ARBA00022741"/>
    </source>
</evidence>
<proteinExistence type="inferred from homology"/>
<dbReference type="GO" id="GO:0010329">
    <property type="term" value="F:auxin efflux transmembrane transporter activity"/>
    <property type="evidence" value="ECO:0007669"/>
    <property type="project" value="UniProtKB-ARBA"/>
</dbReference>
<dbReference type="GO" id="GO:0005524">
    <property type="term" value="F:ATP binding"/>
    <property type="evidence" value="ECO:0007669"/>
    <property type="project" value="UniProtKB-KW"/>
</dbReference>
<evidence type="ECO:0000259" key="14">
    <source>
        <dbReference type="PROSITE" id="PS50929"/>
    </source>
</evidence>
<evidence type="ECO:0000256" key="10">
    <source>
        <dbReference type="ARBA" id="ARBA00023180"/>
    </source>
</evidence>
<reference evidence="15 16" key="1">
    <citation type="journal article" date="2021" name="Hortic Res">
        <title>Chromosome-scale assembly of the Dendrobium chrysotoxum genome enhances the understanding of orchid evolution.</title>
        <authorList>
            <person name="Zhang Y."/>
            <person name="Zhang G.Q."/>
            <person name="Zhang D."/>
            <person name="Liu X.D."/>
            <person name="Xu X.Y."/>
            <person name="Sun W.H."/>
            <person name="Yu X."/>
            <person name="Zhu X."/>
            <person name="Wang Z.W."/>
            <person name="Zhao X."/>
            <person name="Zhong W.Y."/>
            <person name="Chen H."/>
            <person name="Yin W.L."/>
            <person name="Huang T."/>
            <person name="Niu S.C."/>
            <person name="Liu Z.J."/>
        </authorList>
    </citation>
    <scope>NUCLEOTIDE SEQUENCE [LARGE SCALE GENOMIC DNA]</scope>
    <source>
        <strain evidence="15">Lindl</strain>
    </source>
</reference>
<dbReference type="PROSITE" id="PS50929">
    <property type="entry name" value="ABC_TM1F"/>
    <property type="match status" value="3"/>
</dbReference>
<feature type="domain" description="ABC transporter" evidence="13">
    <location>
        <begin position="412"/>
        <end position="648"/>
    </location>
</feature>
<sequence>MEKMMGMMKSRIGDSPTEENAESHDLQNLLAPTTRNSISTHAEGNSSEIKQDVRDGKKEDQQTKFVPIYKLFSFADSTDIILMTLGGAGALANGATMPLLTVIIGSLINTYGEDPDIDQVVHRVSKVCLNIVYLAIGAGFTSFFQVTCWMVTGERQSARIRNLYLRALLKQEIAFFDKEGNTGEIVGRMSGDTILVQDAMGEKVGKFIGQTSLFFTGFVVAFAQGWLLTLVMISTIPIIGLCSVIISKGTIKMASRGQKTNIETSTIVQQTISSIRTVASFTGENLSVQDFKKALKNAYKSSINEGIVVGMGSGILTFLSYCVLSLGFWYGAKLILHGGYNGGKVISIILSKHVQQLTQYSVSSLAQVAPCMAAFAAGQTAAYKMFETINRKPEIDTTDTTGKRLDVILGNIEFKDVYFSYPSRPEQKIFTGLSLFIHHGTTVALVGGSGSGKSTVISLIERFYDPQDGEVLIDGINIKQFQLRWLREKIGLVSQEPVLFGSTIRDNITYGKNNATIEEIKAATELANASKFINMMPRGLDTMVGEQGMQLSGGQKQRIAIARAILKDPRILLLDEATSALDVESERVVQEALDRVMIKHTTVIIAHRLSTVKTADTIAVMHQGSIVEQGSHIELQKNPMGAYSQLIQLQEMDQSLNQSSHTQQVEAILPAIEASSLSRNSSLERSIRRESSLRYVSGRLICTESVLPVPVNCHESPSGEPKADFLSKKYKLASIRRLAYLNKPEALILFLGSVAAFFNGVIYPAYAILITTMVRTFYEPPHKLETDSIFWSAMYLVFGTVGLFAIPIRSYLFAIAGAKLIRRIRLMTFQKVVNMEIAWFDQIENSSGTISARLSTDAAILRSLVGDALALLVQNISTLVCSLAVAFVATWQLSLLILPLVPIIYLNGIVRMKYDKGFSDSAEILISLYIAKLLQKKYQEASQVANDALGSMRTIASFSAEEKVMELYKEKCQGPMKEGIRKGVISGIACGVSYLLVFCVYATIFYAGSHLVGHDKITFDKIFQAFAAIVVAILEISQSSSNVPDSNKAKLVTGSLFSILDRKSQIDPSDETGMTLNMIEGNIEFRHVSFKYPSRPNVQIFQDICFAIPSGKTIAFTGESGSGKSTVIALLQRFYDPDSGQILLDGIELRKFQLNWLRKQMGLVSQEPILFNNTIRSNIAYGKEDTVSEAEIVAAAELANAHKFISSLNQGYETIVGERGIQLSGGQKQRVAIARAMVKQPKVLLLDEATSALDSASERIVQTALEQVMVNRTTIVVAHRLTTIKSADLIAVIKNGLIVEKGTHDALINIKDGVYASFVALHSNIASNLIQKHYFEEKKGNGSEIKQDARDGKKEDQETKVVPIYKLFSFSDSTDIILMTLGTAGALANGATMPLLTVIVGSLINTFGENPDIDQVVHRVSKVHEAFFQSLSCSNFKLPVNREKSPRSMSKHSLPGNWRRFHIIFPYLSCWMVTGERQAARIRNSYLKALLKQEIAFFDKEGNTGEIVSTISGDTVLIQDAMGEKVGKFIGQTSTFFTAFIIAFAQGWLLTLVMISVIPIIGLCSVIISKVTIKTASIGQNANAETSIIVQQTISSIRTVASFTGENLSVKKFEKTLKNAYKSSINEGIVAGFGSGILTFLSYCALSLGFWYGAKLILQRGYNGGKVISIIFSVLFGSSSLAQVSPCMAAFAAGQAAAYKMFETIKRKPEIDATDPTGKRLDVILGSIEFKDVHFSYPSRPEHKIFTGLSLFIHHGTTVALVGGSGSGKSTVISLIERFYDPQDGVVLIDGINIKQFQLKWLREKIGLVSQEPILVGATIGDNITYGKNNATIEEIKAATELANASKFINMMLRLF</sequence>
<feature type="transmembrane region" description="Helical" evidence="12">
    <location>
        <begin position="746"/>
        <end position="769"/>
    </location>
</feature>
<dbReference type="InterPro" id="IPR017871">
    <property type="entry name" value="ABC_transporter-like_CS"/>
</dbReference>
<dbReference type="GO" id="GO:0140359">
    <property type="term" value="F:ABC-type transporter activity"/>
    <property type="evidence" value="ECO:0007669"/>
    <property type="project" value="InterPro"/>
</dbReference>
<gene>
    <name evidence="15" type="ORF">IEQ34_013421</name>
</gene>
<dbReference type="CDD" id="cd18577">
    <property type="entry name" value="ABC_6TM_Pgp_ABCB1_D1_like"/>
    <property type="match status" value="2"/>
</dbReference>
<dbReference type="SMART" id="SM00382">
    <property type="entry name" value="AAA"/>
    <property type="match status" value="3"/>
</dbReference>
<feature type="domain" description="ABC transmembrane type-1" evidence="14">
    <location>
        <begin position="85"/>
        <end position="350"/>
    </location>
</feature>
<dbReference type="PROSITE" id="PS00211">
    <property type="entry name" value="ABC_TRANSPORTER_1"/>
    <property type="match status" value="2"/>
</dbReference>
<dbReference type="PROSITE" id="PS50893">
    <property type="entry name" value="ABC_TRANSPORTER_2"/>
    <property type="match status" value="2"/>
</dbReference>
<keyword evidence="5" id="KW-0677">Repeat</keyword>
<evidence type="ECO:0000256" key="12">
    <source>
        <dbReference type="SAM" id="Phobius"/>
    </source>
</evidence>
<dbReference type="FunFam" id="3.40.50.300:FF:000066">
    <property type="entry name" value="ABC transporter B family member 1"/>
    <property type="match status" value="2"/>
</dbReference>
<evidence type="ECO:0000256" key="3">
    <source>
        <dbReference type="ARBA" id="ARBA00022448"/>
    </source>
</evidence>
<keyword evidence="9 12" id="KW-0472">Membrane</keyword>
<feature type="transmembrane region" description="Helical" evidence="12">
    <location>
        <begin position="1536"/>
        <end position="1568"/>
    </location>
</feature>
<dbReference type="PANTHER" id="PTHR24222:SF63">
    <property type="entry name" value="ATP BINDING CASSETTE SUBFAMILY B"/>
    <property type="match status" value="1"/>
</dbReference>
<dbReference type="GO" id="GO:0010328">
    <property type="term" value="F:auxin influx transmembrane transporter activity"/>
    <property type="evidence" value="ECO:0007669"/>
    <property type="project" value="UniProtKB-ARBA"/>
</dbReference>
<dbReference type="FunFam" id="1.20.1560.10:FF:000009">
    <property type="entry name" value="ABC transporter B family member 1"/>
    <property type="match status" value="1"/>
</dbReference>
<keyword evidence="4 12" id="KW-0812">Transmembrane</keyword>
<evidence type="ECO:0000256" key="5">
    <source>
        <dbReference type="ARBA" id="ARBA00022737"/>
    </source>
</evidence>
<feature type="compositionally biased region" description="Basic and acidic residues" evidence="11">
    <location>
        <begin position="49"/>
        <end position="58"/>
    </location>
</feature>
<dbReference type="SUPFAM" id="SSF90123">
    <property type="entry name" value="ABC transporter transmembrane region"/>
    <property type="match status" value="3"/>
</dbReference>
<dbReference type="InterPro" id="IPR011527">
    <property type="entry name" value="ABC1_TM_dom"/>
</dbReference>
<dbReference type="EMBL" id="JAGFBR010000012">
    <property type="protein sequence ID" value="KAH0458106.1"/>
    <property type="molecule type" value="Genomic_DNA"/>
</dbReference>
<feature type="compositionally biased region" description="Polar residues" evidence="11">
    <location>
        <begin position="30"/>
        <end position="48"/>
    </location>
</feature>
<organism evidence="15 16">
    <name type="scientific">Dendrobium chrysotoxum</name>
    <name type="common">Orchid</name>
    <dbReference type="NCBI Taxonomy" id="161865"/>
    <lineage>
        <taxon>Eukaryota</taxon>
        <taxon>Viridiplantae</taxon>
        <taxon>Streptophyta</taxon>
        <taxon>Embryophyta</taxon>
        <taxon>Tracheophyta</taxon>
        <taxon>Spermatophyta</taxon>
        <taxon>Magnoliopsida</taxon>
        <taxon>Liliopsida</taxon>
        <taxon>Asparagales</taxon>
        <taxon>Orchidaceae</taxon>
        <taxon>Epidendroideae</taxon>
        <taxon>Malaxideae</taxon>
        <taxon>Dendrobiinae</taxon>
        <taxon>Dendrobium</taxon>
    </lineage>
</organism>
<dbReference type="CDD" id="cd18578">
    <property type="entry name" value="ABC_6TM_Pgp_ABCB1_D2_like"/>
    <property type="match status" value="1"/>
</dbReference>
<dbReference type="Proteomes" id="UP000775213">
    <property type="component" value="Unassembled WGS sequence"/>
</dbReference>
<evidence type="ECO:0000256" key="9">
    <source>
        <dbReference type="ARBA" id="ARBA00023136"/>
    </source>
</evidence>